<dbReference type="PROSITE" id="PS50158">
    <property type="entry name" value="ZF_CCHC"/>
    <property type="match status" value="3"/>
</dbReference>
<reference evidence="6" key="3">
    <citation type="journal article" date="2008" name="Nucleic Acids Res.">
        <title>The rice annotation project database (RAP-DB): 2008 update.</title>
        <authorList>
            <consortium name="The rice annotation project (RAP)"/>
        </authorList>
    </citation>
    <scope>GENOME REANNOTATION</scope>
    <source>
        <strain evidence="6">cv. Nipponbare</strain>
    </source>
</reference>
<evidence type="ECO:0000259" key="3">
    <source>
        <dbReference type="PROSITE" id="PS50158"/>
    </source>
</evidence>
<protein>
    <recommendedName>
        <fullName evidence="3">CCHC-type domain-containing protein</fullName>
    </recommendedName>
</protein>
<reference evidence="5" key="1">
    <citation type="submission" date="2004-09" db="EMBL/GenBank/DDBJ databases">
        <title>Oryza sativa BAC OSJNBa0035I01 genomic sequence.</title>
        <authorList>
            <person name="Chow T.-Y."/>
            <person name="Hsing Y.-I.C."/>
            <person name="Chen C.-S."/>
            <person name="Chen H.-H."/>
            <person name="Liu S.-M."/>
            <person name="Chao Y.-T."/>
            <person name="Chang S.-J."/>
            <person name="Chen H.-C."/>
            <person name="Chen S.-K."/>
            <person name="Chen T.-R."/>
            <person name="Chen Y.-L."/>
            <person name="Cheng C.-H."/>
            <person name="Chung C.-I."/>
            <person name="Han S.-Y."/>
            <person name="Hsiao S.-H."/>
            <person name="Hsiung J.-N."/>
            <person name="Hsu C.-H."/>
            <person name="Huang J.-J."/>
            <person name="Kau P.-I."/>
            <person name="Lee M.-C."/>
            <person name="Leu H.-L."/>
            <person name="Li Y.-F."/>
            <person name="Lin S.-J."/>
            <person name="Lin Y.-C."/>
            <person name="Wu S.-W."/>
            <person name="Yu C.-Y."/>
            <person name="Yu S.-W."/>
            <person name="Wu H.-P."/>
            <person name="Shaw J.-F."/>
        </authorList>
    </citation>
    <scope>NUCLEOTIDE SEQUENCE</scope>
</reference>
<dbReference type="GO" id="GO:0003676">
    <property type="term" value="F:nucleic acid binding"/>
    <property type="evidence" value="ECO:0007669"/>
    <property type="project" value="InterPro"/>
</dbReference>
<dbReference type="AlphaFoldDB" id="Q688E6"/>
<dbReference type="Pfam" id="PF00098">
    <property type="entry name" value="zf-CCHC"/>
    <property type="match status" value="1"/>
</dbReference>
<keyword evidence="1" id="KW-0863">Zinc-finger</keyword>
<dbReference type="EMBL" id="AC137000">
    <property type="protein sequence ID" value="AAU10723.1"/>
    <property type="molecule type" value="Genomic_DNA"/>
</dbReference>
<dbReference type="InterPro" id="IPR036875">
    <property type="entry name" value="Znf_CCHC_sf"/>
</dbReference>
<evidence type="ECO:0000256" key="2">
    <source>
        <dbReference type="SAM" id="MobiDB-lite"/>
    </source>
</evidence>
<feature type="domain" description="CCHC-type" evidence="3">
    <location>
        <begin position="241"/>
        <end position="254"/>
    </location>
</feature>
<keyword evidence="1" id="KW-0479">Metal-binding</keyword>
<evidence type="ECO:0000313" key="5">
    <source>
        <dbReference type="EMBL" id="AAU10725.1"/>
    </source>
</evidence>
<dbReference type="Proteomes" id="UP000000763">
    <property type="component" value="Chromosome 5"/>
</dbReference>
<dbReference type="SUPFAM" id="SSF57756">
    <property type="entry name" value="Retrovirus zinc finger-like domains"/>
    <property type="match status" value="2"/>
</dbReference>
<feature type="region of interest" description="Disordered" evidence="2">
    <location>
        <begin position="1"/>
        <end position="41"/>
    </location>
</feature>
<gene>
    <name evidence="4" type="ORF">OSJNBa0035I01.14</name>
    <name evidence="5" type="ORF">OSJNBa0035I01.16</name>
</gene>
<evidence type="ECO:0000313" key="6">
    <source>
        <dbReference type="Proteomes" id="UP000000763"/>
    </source>
</evidence>
<sequence>MDQSTSKNKNSSNLQDPQNMGINQPMLLFEDPPQASGNKGRVQASLKPEDYTINLNHLKQYSSNERCHLTPAKRRINVTCYRCGEKGHCALDCPKKKLGNGQVRNIPRYPKRKMRAGIPPKPMPHSLYPKPMYQQFRRQGTIPHWWKGKRKRKASSLITYAELDLSRMGIEIGDLPEEVEELQLWQRKRDGCCFSCGQFGHYAIGCTQDTNEEQETLPSQISPEKDRVPDPSKEVSKIKACSRCGEIGHYGSNCVTQCPYCDEDHQNGKCPTTKITCFLCEKMKHVPQDCQLSPWLTKTAEVQRVSLRFAHQLMTSGSHEDPGISTFD</sequence>
<evidence type="ECO:0000313" key="4">
    <source>
        <dbReference type="EMBL" id="AAU10723.1"/>
    </source>
</evidence>
<organism evidence="5 6">
    <name type="scientific">Oryza sativa subsp. japonica</name>
    <name type="common">Rice</name>
    <dbReference type="NCBI Taxonomy" id="39947"/>
    <lineage>
        <taxon>Eukaryota</taxon>
        <taxon>Viridiplantae</taxon>
        <taxon>Streptophyta</taxon>
        <taxon>Embryophyta</taxon>
        <taxon>Tracheophyta</taxon>
        <taxon>Spermatophyta</taxon>
        <taxon>Magnoliopsida</taxon>
        <taxon>Liliopsida</taxon>
        <taxon>Poales</taxon>
        <taxon>Poaceae</taxon>
        <taxon>BOP clade</taxon>
        <taxon>Oryzoideae</taxon>
        <taxon>Oryzeae</taxon>
        <taxon>Oryzinae</taxon>
        <taxon>Oryza</taxon>
        <taxon>Oryza sativa</taxon>
    </lineage>
</organism>
<dbReference type="InterPro" id="IPR001878">
    <property type="entry name" value="Znf_CCHC"/>
</dbReference>
<reference evidence="6" key="2">
    <citation type="journal article" date="2005" name="Nature">
        <title>The map-based sequence of the rice genome.</title>
        <authorList>
            <consortium name="International rice genome sequencing project (IRGSP)"/>
            <person name="Matsumoto T."/>
            <person name="Wu J."/>
            <person name="Kanamori H."/>
            <person name="Katayose Y."/>
            <person name="Fujisawa M."/>
            <person name="Namiki N."/>
            <person name="Mizuno H."/>
            <person name="Yamamoto K."/>
            <person name="Antonio B.A."/>
            <person name="Baba T."/>
            <person name="Sakata K."/>
            <person name="Nagamura Y."/>
            <person name="Aoki H."/>
            <person name="Arikawa K."/>
            <person name="Arita K."/>
            <person name="Bito T."/>
            <person name="Chiden Y."/>
            <person name="Fujitsuka N."/>
            <person name="Fukunaka R."/>
            <person name="Hamada M."/>
            <person name="Harada C."/>
            <person name="Hayashi A."/>
            <person name="Hijishita S."/>
            <person name="Honda M."/>
            <person name="Hosokawa S."/>
            <person name="Ichikawa Y."/>
            <person name="Idonuma A."/>
            <person name="Iijima M."/>
            <person name="Ikeda M."/>
            <person name="Ikeno M."/>
            <person name="Ito K."/>
            <person name="Ito S."/>
            <person name="Ito T."/>
            <person name="Ito Y."/>
            <person name="Ito Y."/>
            <person name="Iwabuchi A."/>
            <person name="Kamiya K."/>
            <person name="Karasawa W."/>
            <person name="Kurita K."/>
            <person name="Katagiri S."/>
            <person name="Kikuta A."/>
            <person name="Kobayashi H."/>
            <person name="Kobayashi N."/>
            <person name="Machita K."/>
            <person name="Maehara T."/>
            <person name="Masukawa M."/>
            <person name="Mizubayashi T."/>
            <person name="Mukai Y."/>
            <person name="Nagasaki H."/>
            <person name="Nagata Y."/>
            <person name="Naito S."/>
            <person name="Nakashima M."/>
            <person name="Nakama Y."/>
            <person name="Nakamichi Y."/>
            <person name="Nakamura M."/>
            <person name="Meguro A."/>
            <person name="Negishi M."/>
            <person name="Ohta I."/>
            <person name="Ohta T."/>
            <person name="Okamoto M."/>
            <person name="Ono N."/>
            <person name="Saji S."/>
            <person name="Sakaguchi M."/>
            <person name="Sakai K."/>
            <person name="Shibata M."/>
            <person name="Shimokawa T."/>
            <person name="Song J."/>
            <person name="Takazaki Y."/>
            <person name="Terasawa K."/>
            <person name="Tsugane M."/>
            <person name="Tsuji K."/>
            <person name="Ueda S."/>
            <person name="Waki K."/>
            <person name="Yamagata H."/>
            <person name="Yamamoto M."/>
            <person name="Yamamoto S."/>
            <person name="Yamane H."/>
            <person name="Yoshiki S."/>
            <person name="Yoshihara R."/>
            <person name="Yukawa K."/>
            <person name="Zhong H."/>
            <person name="Yano M."/>
            <person name="Yuan Q."/>
            <person name="Ouyang S."/>
            <person name="Liu J."/>
            <person name="Jones K.M."/>
            <person name="Gansberger K."/>
            <person name="Moffat K."/>
            <person name="Hill J."/>
            <person name="Bera J."/>
            <person name="Fadrosh D."/>
            <person name="Jin S."/>
            <person name="Johri S."/>
            <person name="Kim M."/>
            <person name="Overton L."/>
            <person name="Reardon M."/>
            <person name="Tsitrin T."/>
            <person name="Vuong H."/>
            <person name="Weaver B."/>
            <person name="Ciecko A."/>
            <person name="Tallon L."/>
            <person name="Jackson J."/>
            <person name="Pai G."/>
            <person name="Aken S.V."/>
            <person name="Utterback T."/>
            <person name="Reidmuller S."/>
            <person name="Feldblyum T."/>
            <person name="Hsiao J."/>
            <person name="Zismann V."/>
            <person name="Iobst S."/>
            <person name="de Vazeille A.R."/>
            <person name="Buell C.R."/>
            <person name="Ying K."/>
            <person name="Li Y."/>
            <person name="Lu T."/>
            <person name="Huang Y."/>
            <person name="Zhao Q."/>
            <person name="Feng Q."/>
            <person name="Zhang L."/>
            <person name="Zhu J."/>
            <person name="Weng Q."/>
            <person name="Mu J."/>
            <person name="Lu Y."/>
            <person name="Fan D."/>
            <person name="Liu Y."/>
            <person name="Guan J."/>
            <person name="Zhang Y."/>
            <person name="Yu S."/>
            <person name="Liu X."/>
            <person name="Zhang Y."/>
            <person name="Hong G."/>
            <person name="Han B."/>
            <person name="Choisne N."/>
            <person name="Demange N."/>
            <person name="Orjeda G."/>
            <person name="Samain S."/>
            <person name="Cattolico L."/>
            <person name="Pelletier E."/>
            <person name="Couloux A."/>
            <person name="Segurens B."/>
            <person name="Wincker P."/>
            <person name="D'Hont A."/>
            <person name="Scarpelli C."/>
            <person name="Weissenbach J."/>
            <person name="Salanoubat M."/>
            <person name="Quetier F."/>
            <person name="Yu Y."/>
            <person name="Kim H.R."/>
            <person name="Rambo T."/>
            <person name="Currie J."/>
            <person name="Collura K."/>
            <person name="Luo M."/>
            <person name="Yang T."/>
            <person name="Ammiraju J.S.S."/>
            <person name="Engler F."/>
            <person name="Soderlund C."/>
            <person name="Wing R.A."/>
            <person name="Palmer L.E."/>
            <person name="de la Bastide M."/>
            <person name="Spiegel L."/>
            <person name="Nascimento L."/>
            <person name="Zutavern T."/>
            <person name="O'Shaughnessy A."/>
            <person name="Dike S."/>
            <person name="Dedhia N."/>
            <person name="Preston R."/>
            <person name="Balija V."/>
            <person name="McCombie W.R."/>
            <person name="Chow T."/>
            <person name="Chen H."/>
            <person name="Chung M."/>
            <person name="Chen C."/>
            <person name="Shaw J."/>
            <person name="Wu H."/>
            <person name="Hsiao K."/>
            <person name="Chao Y."/>
            <person name="Chu M."/>
            <person name="Cheng C."/>
            <person name="Hour A."/>
            <person name="Lee P."/>
            <person name="Lin S."/>
            <person name="Lin Y."/>
            <person name="Liou J."/>
            <person name="Liu S."/>
            <person name="Hsing Y."/>
            <person name="Raghuvanshi S."/>
            <person name="Mohanty A."/>
            <person name="Bharti A.K."/>
            <person name="Gaur A."/>
            <person name="Gupta V."/>
            <person name="Kumar D."/>
            <person name="Ravi V."/>
            <person name="Vij S."/>
            <person name="Kapur A."/>
            <person name="Khurana P."/>
            <person name="Khurana P."/>
            <person name="Khurana J.P."/>
            <person name="Tyagi A.K."/>
            <person name="Gaikwad K."/>
            <person name="Singh A."/>
            <person name="Dalal V."/>
            <person name="Srivastava S."/>
            <person name="Dixit A."/>
            <person name="Pal A.K."/>
            <person name="Ghazi I.A."/>
            <person name="Yadav M."/>
            <person name="Pandit A."/>
            <person name="Bhargava A."/>
            <person name="Sureshbabu K."/>
            <person name="Batra K."/>
            <person name="Sharma T.R."/>
            <person name="Mohapatra T."/>
            <person name="Singh N.K."/>
            <person name="Messing J."/>
            <person name="Nelson A.B."/>
            <person name="Fuks G."/>
            <person name="Kavchok S."/>
            <person name="Keizer G."/>
            <person name="Linton E."/>
            <person name="Llaca V."/>
            <person name="Song R."/>
            <person name="Tanyolac B."/>
            <person name="Young S."/>
            <person name="Ho-Il K."/>
            <person name="Hahn J.H."/>
            <person name="Sangsakoo G."/>
            <person name="Vanavichit A."/>
            <person name="de Mattos Luiz.A.T."/>
            <person name="Zimmer P.D."/>
            <person name="Malone G."/>
            <person name="Dellagostin O."/>
            <person name="de Oliveira A.C."/>
            <person name="Bevan M."/>
            <person name="Bancroft I."/>
            <person name="Minx P."/>
            <person name="Cordum H."/>
            <person name="Wilson R."/>
            <person name="Cheng Z."/>
            <person name="Jin W."/>
            <person name="Jiang J."/>
            <person name="Leong S.A."/>
            <person name="Iwama H."/>
            <person name="Gojobori T."/>
            <person name="Itoh T."/>
            <person name="Niimura Y."/>
            <person name="Fujii Y."/>
            <person name="Habara T."/>
            <person name="Sakai H."/>
            <person name="Sato Y."/>
            <person name="Wilson G."/>
            <person name="Kumar K."/>
            <person name="McCouch S."/>
            <person name="Juretic N."/>
            <person name="Hoen D."/>
            <person name="Wright S."/>
            <person name="Bruskiewich R."/>
            <person name="Bureau T."/>
            <person name="Miyao A."/>
            <person name="Hirochika H."/>
            <person name="Nishikawa T."/>
            <person name="Kadowaki K."/>
            <person name="Sugiura M."/>
            <person name="Burr B."/>
            <person name="Sasaki T."/>
        </authorList>
    </citation>
    <scope>NUCLEOTIDE SEQUENCE [LARGE SCALE GENOMIC DNA]</scope>
    <source>
        <strain evidence="6">cv. Nipponbare</strain>
    </source>
</reference>
<dbReference type="SMART" id="SM00343">
    <property type="entry name" value="ZnF_C2HC"/>
    <property type="match status" value="4"/>
</dbReference>
<name>Q688E6_ORYSJ</name>
<accession>Q688E6</accession>
<keyword evidence="1" id="KW-0862">Zinc</keyword>
<proteinExistence type="predicted"/>
<evidence type="ECO:0000256" key="1">
    <source>
        <dbReference type="PROSITE-ProRule" id="PRU00047"/>
    </source>
</evidence>
<feature type="domain" description="CCHC-type" evidence="3">
    <location>
        <begin position="80"/>
        <end position="95"/>
    </location>
</feature>
<dbReference type="InterPro" id="IPR051714">
    <property type="entry name" value="Znf_CCHC_NABP"/>
</dbReference>
<dbReference type="Gene3D" id="4.10.60.10">
    <property type="entry name" value="Zinc finger, CCHC-type"/>
    <property type="match status" value="2"/>
</dbReference>
<feature type="domain" description="CCHC-type" evidence="3">
    <location>
        <begin position="193"/>
        <end position="208"/>
    </location>
</feature>
<dbReference type="GO" id="GO:0008270">
    <property type="term" value="F:zinc ion binding"/>
    <property type="evidence" value="ECO:0007669"/>
    <property type="project" value="UniProtKB-KW"/>
</dbReference>
<dbReference type="PANTHER" id="PTHR23002">
    <property type="entry name" value="ZINC FINGER CCHC DOMAIN CONTAINING PROTEIN"/>
    <property type="match status" value="1"/>
</dbReference>
<feature type="compositionally biased region" description="Polar residues" evidence="2">
    <location>
        <begin position="1"/>
        <end position="22"/>
    </location>
</feature>
<dbReference type="EMBL" id="AC137000">
    <property type="protein sequence ID" value="AAU10725.1"/>
    <property type="molecule type" value="Genomic_DNA"/>
</dbReference>